<evidence type="ECO:0000313" key="3">
    <source>
        <dbReference type="Proteomes" id="UP001344447"/>
    </source>
</evidence>
<keyword evidence="1" id="KW-0677">Repeat</keyword>
<keyword evidence="3" id="KW-1185">Reference proteome</keyword>
<evidence type="ECO:0000256" key="1">
    <source>
        <dbReference type="ARBA" id="ARBA00022737"/>
    </source>
</evidence>
<dbReference type="AlphaFoldDB" id="A0AAN7U9C3"/>
<accession>A0AAN7U9C3</accession>
<dbReference type="PANTHER" id="PTHR32134">
    <property type="entry name" value="FNIP REPEAT-CONTAINING PROTEIN"/>
    <property type="match status" value="1"/>
</dbReference>
<dbReference type="EMBL" id="JAVFKY010000001">
    <property type="protein sequence ID" value="KAK5584832.1"/>
    <property type="molecule type" value="Genomic_DNA"/>
</dbReference>
<evidence type="ECO:0008006" key="4">
    <source>
        <dbReference type="Google" id="ProtNLM"/>
    </source>
</evidence>
<gene>
    <name evidence="2" type="ORF">RB653_006449</name>
</gene>
<dbReference type="PANTHER" id="PTHR32134:SF92">
    <property type="entry name" value="FNIP REPEAT-CONTAINING PROTEIN"/>
    <property type="match status" value="1"/>
</dbReference>
<name>A0AAN7U9C3_9MYCE</name>
<proteinExistence type="predicted"/>
<organism evidence="2 3">
    <name type="scientific">Dictyostelium firmibasis</name>
    <dbReference type="NCBI Taxonomy" id="79012"/>
    <lineage>
        <taxon>Eukaryota</taxon>
        <taxon>Amoebozoa</taxon>
        <taxon>Evosea</taxon>
        <taxon>Eumycetozoa</taxon>
        <taxon>Dictyostelia</taxon>
        <taxon>Dictyosteliales</taxon>
        <taxon>Dictyosteliaceae</taxon>
        <taxon>Dictyostelium</taxon>
    </lineage>
</organism>
<dbReference type="InterPro" id="IPR051251">
    <property type="entry name" value="STK_FNIP-Repeat"/>
</dbReference>
<sequence>MNKELIELNKQVEFKTLKEIEEYQYKEYITTLIYRGSEPLRKEDLPKNENGFLKVIYLIDINQSNINLSIIPEGVEELHFPFENESITINLKNGELPKSIKSIYNFNINESNDYLIDSTTIPNQITTLSFRCYSNFNDRINSERFKLPTTITSLTFGDDWKNGGFSFEKGDFHEGLKNLNIIGYDKPLTDCILPQSLESLSISHPNNYTLPLLNDKETFLPTNLKTLSISSQFNKGLTIPTNSIPQSITSLKLMSTDIEIDNLFYKNSTIKNLEIKISLKKQKQQISKEMLPSNLQSLTVSTESNIIEKNALPKSLEYLNYSIQDQQLTDTYQLLNNGFLNEGLKKLLIDLPNLEINNHSNVYFNDIFPKSLKELTLSNKFNINLNLLNKNGSNVFNEGLEKLKFGYYYNGEIELGLLPSTLKELEFGSSFNSPLKGGSLPNGLKVLRFEEYGNFNQPFELNSLPLTLEQLYLPKGYNQSLTLPFILPLSLKVIQIPKKLKINNLINDSSIPSSVLIIKFN</sequence>
<protein>
    <recommendedName>
        <fullName evidence="4">FNIP repeat-containing protein</fullName>
    </recommendedName>
</protein>
<evidence type="ECO:0000313" key="2">
    <source>
        <dbReference type="EMBL" id="KAK5584832.1"/>
    </source>
</evidence>
<reference evidence="2 3" key="1">
    <citation type="submission" date="2023-11" db="EMBL/GenBank/DDBJ databases">
        <title>Dfirmibasis_genome.</title>
        <authorList>
            <person name="Edelbroek B."/>
            <person name="Kjellin J."/>
            <person name="Jerlstrom-Hultqvist J."/>
            <person name="Soderbom F."/>
        </authorList>
    </citation>
    <scope>NUCLEOTIDE SEQUENCE [LARGE SCALE GENOMIC DNA]</scope>
    <source>
        <strain evidence="2 3">TNS-C-14</strain>
    </source>
</reference>
<dbReference type="InterPro" id="IPR008615">
    <property type="entry name" value="FNIP"/>
</dbReference>
<comment type="caution">
    <text evidence="2">The sequence shown here is derived from an EMBL/GenBank/DDBJ whole genome shotgun (WGS) entry which is preliminary data.</text>
</comment>
<dbReference type="Proteomes" id="UP001344447">
    <property type="component" value="Unassembled WGS sequence"/>
</dbReference>
<dbReference type="Pfam" id="PF05725">
    <property type="entry name" value="FNIP"/>
    <property type="match status" value="4"/>
</dbReference>